<feature type="binding site" evidence="9">
    <location>
        <position position="254"/>
    </location>
    <ligand>
        <name>glycerol</name>
        <dbReference type="ChEBI" id="CHEBI:17754"/>
    </ligand>
</feature>
<evidence type="ECO:0000256" key="9">
    <source>
        <dbReference type="PIRSR" id="PIRSR000112-1"/>
    </source>
</evidence>
<dbReference type="GO" id="GO:0008888">
    <property type="term" value="F:glycerol dehydrogenase (NAD+) activity"/>
    <property type="evidence" value="ECO:0007669"/>
    <property type="project" value="UniProtKB-EC"/>
</dbReference>
<dbReference type="InterPro" id="IPR016205">
    <property type="entry name" value="Glycerol_DH"/>
</dbReference>
<dbReference type="Pfam" id="PF00465">
    <property type="entry name" value="Fe-ADH"/>
    <property type="match status" value="1"/>
</dbReference>
<keyword evidence="2 9" id="KW-0479">Metal-binding</keyword>
<dbReference type="EMBL" id="DYVF01000041">
    <property type="protein sequence ID" value="HJG30945.1"/>
    <property type="molecule type" value="Genomic_DNA"/>
</dbReference>
<evidence type="ECO:0000256" key="7">
    <source>
        <dbReference type="ARBA" id="ARBA00040132"/>
    </source>
</evidence>
<evidence type="ECO:0000313" key="14">
    <source>
        <dbReference type="Proteomes" id="UP000746751"/>
    </source>
</evidence>
<feature type="binding site" evidence="11">
    <location>
        <position position="125"/>
    </location>
    <ligand>
        <name>NAD(+)</name>
        <dbReference type="ChEBI" id="CHEBI:57540"/>
    </ligand>
</feature>
<dbReference type="CDD" id="cd08170">
    <property type="entry name" value="GlyDH"/>
    <property type="match status" value="1"/>
</dbReference>
<comment type="similarity">
    <text evidence="1">Belongs to the iron-containing alcohol dehydrogenase family.</text>
</comment>
<dbReference type="NCBIfam" id="NF006941">
    <property type="entry name" value="PRK09423.1"/>
    <property type="match status" value="1"/>
</dbReference>
<dbReference type="EC" id="1.1.1.6" evidence="6"/>
<feature type="binding site" evidence="11">
    <location>
        <position position="131"/>
    </location>
    <ligand>
        <name>NAD(+)</name>
        <dbReference type="ChEBI" id="CHEBI:57540"/>
    </ligand>
</feature>
<name>A0A921ISE8_9ACTN</name>
<evidence type="ECO:0000256" key="3">
    <source>
        <dbReference type="ARBA" id="ARBA00023002"/>
    </source>
</evidence>
<dbReference type="GO" id="GO:0046872">
    <property type="term" value="F:metal ion binding"/>
    <property type="evidence" value="ECO:0007669"/>
    <property type="project" value="UniProtKB-KW"/>
</dbReference>
<dbReference type="SUPFAM" id="SSF56796">
    <property type="entry name" value="Dehydroquinate synthase-like"/>
    <property type="match status" value="1"/>
</dbReference>
<accession>A0A921ISE8</accession>
<dbReference type="AlphaFoldDB" id="A0A921ISE8"/>
<dbReference type="Gene3D" id="3.40.50.1970">
    <property type="match status" value="1"/>
</dbReference>
<dbReference type="PIRSF" id="PIRSF000112">
    <property type="entry name" value="Glycerol_dehydrogenase"/>
    <property type="match status" value="1"/>
</dbReference>
<keyword evidence="4 11" id="KW-0520">NAD</keyword>
<proteinExistence type="inferred from homology"/>
<protein>
    <recommendedName>
        <fullName evidence="7">Glycerol dehydrogenase</fullName>
        <ecNumber evidence="6">1.1.1.6</ecNumber>
    </recommendedName>
</protein>
<gene>
    <name evidence="13" type="ORF">K8U80_06070</name>
</gene>
<feature type="binding site" evidence="11">
    <location>
        <position position="127"/>
    </location>
    <ligand>
        <name>NAD(+)</name>
        <dbReference type="ChEBI" id="CHEBI:57540"/>
    </ligand>
</feature>
<dbReference type="PANTHER" id="PTHR43616">
    <property type="entry name" value="GLYCEROL DEHYDROGENASE"/>
    <property type="match status" value="1"/>
</dbReference>
<feature type="domain" description="Alcohol dehydrogenase iron-type/glycerol dehydrogenase GldA" evidence="12">
    <location>
        <begin position="8"/>
        <end position="154"/>
    </location>
</feature>
<dbReference type="PROSITE" id="PS00913">
    <property type="entry name" value="ADH_IRON_1"/>
    <property type="match status" value="1"/>
</dbReference>
<dbReference type="Proteomes" id="UP000746751">
    <property type="component" value="Unassembled WGS sequence"/>
</dbReference>
<dbReference type="Gene3D" id="1.20.1090.10">
    <property type="entry name" value="Dehydroquinate synthase-like - alpha domain"/>
    <property type="match status" value="1"/>
</dbReference>
<feature type="binding site" evidence="9">
    <location>
        <position position="271"/>
    </location>
    <ligand>
        <name>glycerol</name>
        <dbReference type="ChEBI" id="CHEBI:17754"/>
    </ligand>
</feature>
<dbReference type="InterPro" id="IPR018211">
    <property type="entry name" value="ADH_Fe_CS"/>
</dbReference>
<comment type="catalytic activity">
    <reaction evidence="8">
        <text>glycerol + NAD(+) = dihydroxyacetone + NADH + H(+)</text>
        <dbReference type="Rhea" id="RHEA:13769"/>
        <dbReference type="ChEBI" id="CHEBI:15378"/>
        <dbReference type="ChEBI" id="CHEBI:16016"/>
        <dbReference type="ChEBI" id="CHEBI:17754"/>
        <dbReference type="ChEBI" id="CHEBI:57540"/>
        <dbReference type="ChEBI" id="CHEBI:57945"/>
        <dbReference type="EC" id="1.1.1.6"/>
    </reaction>
</comment>
<evidence type="ECO:0000256" key="4">
    <source>
        <dbReference type="ARBA" id="ARBA00023027"/>
    </source>
</evidence>
<comment type="pathway">
    <text evidence="5">Polyol metabolism; glycerol fermentation; glycerone phosphate from glycerol (oxidative route): step 1/2.</text>
</comment>
<feature type="binding site" evidence="11">
    <location>
        <begin position="94"/>
        <end position="98"/>
    </location>
    <ligand>
        <name>NAD(+)</name>
        <dbReference type="ChEBI" id="CHEBI:57540"/>
    </ligand>
</feature>
<keyword evidence="3" id="KW-0560">Oxidoreductase</keyword>
<keyword evidence="9" id="KW-0862">Zinc</keyword>
<evidence type="ECO:0000256" key="11">
    <source>
        <dbReference type="PIRSR" id="PIRSR000112-3"/>
    </source>
</evidence>
<evidence type="ECO:0000256" key="6">
    <source>
        <dbReference type="ARBA" id="ARBA00039147"/>
    </source>
</evidence>
<evidence type="ECO:0000259" key="12">
    <source>
        <dbReference type="Pfam" id="PF00465"/>
    </source>
</evidence>
<evidence type="ECO:0000256" key="2">
    <source>
        <dbReference type="ARBA" id="ARBA00022723"/>
    </source>
</evidence>
<dbReference type="InterPro" id="IPR001670">
    <property type="entry name" value="ADH_Fe/GldA"/>
</dbReference>
<feature type="binding site" evidence="9">
    <location>
        <position position="171"/>
    </location>
    <ligand>
        <name>glycerol</name>
        <dbReference type="ChEBI" id="CHEBI:17754"/>
    </ligand>
</feature>
<evidence type="ECO:0000256" key="10">
    <source>
        <dbReference type="PIRSR" id="PIRSR000112-2"/>
    </source>
</evidence>
<sequence length="366" mass="37838">MTRIYTSPGKYIQGPDALSELGVHAAPLGSKLLAIATATGIERLGAKIERGFADVDAEIVFERFEGECTEREIERLCTVAREADCDVVAGIGGGKVLDTAKAVAYYLGAPVVVCPTAASSDAPCSALSVIYSDTGALDRYLYLPANPDVVLMDTAVIAGAPVRLIVAGMGDALATYFEAKACVDSDADTCAGGKATGTALACARLCFDTLMENGVKAKVALEAGCCTPAVERIIEANTLLSGIGFEGCGLAAAHAVSNSMGLLPETGHAMHGEKVAFGTLVQLVLENAPTELLERVLGFCLEVGLPVTLEDLGVEDISRDRIMAVAESACAPTETMGNLPAAVTPDMVCDAILAADAFGRYYSLDS</sequence>
<reference evidence="13" key="1">
    <citation type="journal article" date="2021" name="PeerJ">
        <title>Extensive microbial diversity within the chicken gut microbiome revealed by metagenomics and culture.</title>
        <authorList>
            <person name="Gilroy R."/>
            <person name="Ravi A."/>
            <person name="Getino M."/>
            <person name="Pursley I."/>
            <person name="Horton D.L."/>
            <person name="Alikhan N.F."/>
            <person name="Baker D."/>
            <person name="Gharbi K."/>
            <person name="Hall N."/>
            <person name="Watson M."/>
            <person name="Adriaenssens E.M."/>
            <person name="Foster-Nyarko E."/>
            <person name="Jarju S."/>
            <person name="Secka A."/>
            <person name="Antonio M."/>
            <person name="Oren A."/>
            <person name="Chaudhuri R.R."/>
            <person name="La Ragione R."/>
            <person name="Hildebrand F."/>
            <person name="Pallen M.J."/>
        </authorList>
    </citation>
    <scope>NUCLEOTIDE SEQUENCE</scope>
    <source>
        <strain evidence="13">ChiGjej2B2-7701</strain>
    </source>
</reference>
<feature type="binding site" evidence="10">
    <location>
        <position position="121"/>
    </location>
    <ligand>
        <name>glycerol</name>
        <dbReference type="ChEBI" id="CHEBI:17754"/>
    </ligand>
</feature>
<evidence type="ECO:0000256" key="8">
    <source>
        <dbReference type="ARBA" id="ARBA00049006"/>
    </source>
</evidence>
<comment type="cofactor">
    <cofactor evidence="9">
        <name>Zn(2+)</name>
        <dbReference type="ChEBI" id="CHEBI:29105"/>
    </cofactor>
    <text evidence="9">Binds 1 zinc ion per subunit.</text>
</comment>
<comment type="caution">
    <text evidence="13">The sequence shown here is derived from an EMBL/GenBank/DDBJ whole genome shotgun (WGS) entry which is preliminary data.</text>
</comment>
<evidence type="ECO:0000256" key="1">
    <source>
        <dbReference type="ARBA" id="ARBA00007358"/>
    </source>
</evidence>
<dbReference type="PANTHER" id="PTHR43616:SF5">
    <property type="entry name" value="GLYCEROL DEHYDROGENASE 1"/>
    <property type="match status" value="1"/>
</dbReference>
<reference evidence="13" key="2">
    <citation type="submission" date="2021-09" db="EMBL/GenBank/DDBJ databases">
        <authorList>
            <person name="Gilroy R."/>
        </authorList>
    </citation>
    <scope>NUCLEOTIDE SEQUENCE</scope>
    <source>
        <strain evidence="13">ChiGjej2B2-7701</strain>
    </source>
</reference>
<evidence type="ECO:0000313" key="13">
    <source>
        <dbReference type="EMBL" id="HJG30945.1"/>
    </source>
</evidence>
<organism evidence="13 14">
    <name type="scientific">Collinsella ihumii</name>
    <dbReference type="NCBI Taxonomy" id="1720204"/>
    <lineage>
        <taxon>Bacteria</taxon>
        <taxon>Bacillati</taxon>
        <taxon>Actinomycetota</taxon>
        <taxon>Coriobacteriia</taxon>
        <taxon>Coriobacteriales</taxon>
        <taxon>Coriobacteriaceae</taxon>
        <taxon>Collinsella</taxon>
    </lineage>
</organism>
<evidence type="ECO:0000256" key="5">
    <source>
        <dbReference type="ARBA" id="ARBA00037918"/>
    </source>
</evidence>
<feature type="binding site" evidence="11">
    <location>
        <begin position="116"/>
        <end position="119"/>
    </location>
    <ligand>
        <name>NAD(+)</name>
        <dbReference type="ChEBI" id="CHEBI:57540"/>
    </ligand>
</feature>